<dbReference type="AlphaFoldDB" id="A0A875S721"/>
<evidence type="ECO:0000256" key="2">
    <source>
        <dbReference type="ARBA" id="ARBA00006617"/>
    </source>
</evidence>
<dbReference type="GO" id="GO:0005741">
    <property type="term" value="C:mitochondrial outer membrane"/>
    <property type="evidence" value="ECO:0007669"/>
    <property type="project" value="UniProtKB-SubCell"/>
</dbReference>
<sequence>MSSETSYFAIGVTGLVGSHFLNLATKSSNVNKIVTLSRREPVLDKSGNNKTVFEPIVSKDTDEWPEIIKSKLNIPENSTIFSSFGTTRKNAGSAENFVKIDHDINVNAFKAAKESGKFSTAVLVSSLGANKDSMFLYLSTKGKIEEDLKALKFTRTIILQPGMLLGERTVSKGLGNSLGERVGRFFRGTFVEGYIGSPIYAEEVAKAVLFLTQQPIDKPGEVLVVKSKELVDLVRKNKL</sequence>
<comment type="similarity">
    <text evidence="2">Belongs to the FMP52 family.</text>
</comment>
<keyword evidence="3" id="KW-1000">Mitochondrion outer membrane</keyword>
<keyword evidence="3" id="KW-0472">Membrane</keyword>
<proteinExistence type="inferred from homology"/>
<evidence type="ECO:0000256" key="1">
    <source>
        <dbReference type="ARBA" id="ARBA00004450"/>
    </source>
</evidence>
<protein>
    <submittedName>
        <fullName evidence="4">Uncharacterized protein</fullName>
    </submittedName>
</protein>
<dbReference type="GO" id="GO:0051170">
    <property type="term" value="P:import into nucleus"/>
    <property type="evidence" value="ECO:0007669"/>
    <property type="project" value="TreeGrafter"/>
</dbReference>
<keyword evidence="3" id="KW-0496">Mitochondrion</keyword>
<dbReference type="KEGG" id="bnn:FOA43_004784"/>
<dbReference type="PANTHER" id="PTHR14097:SF7">
    <property type="entry name" value="OXIDOREDUCTASE HTATIP2"/>
    <property type="match status" value="1"/>
</dbReference>
<dbReference type="EMBL" id="CP064815">
    <property type="protein sequence ID" value="QPG77371.1"/>
    <property type="molecule type" value="Genomic_DNA"/>
</dbReference>
<dbReference type="InterPro" id="IPR036291">
    <property type="entry name" value="NAD(P)-bd_dom_sf"/>
</dbReference>
<dbReference type="Gene3D" id="3.40.50.720">
    <property type="entry name" value="NAD(P)-binding Rossmann-like Domain"/>
    <property type="match status" value="1"/>
</dbReference>
<evidence type="ECO:0000256" key="3">
    <source>
        <dbReference type="ARBA" id="ARBA00022787"/>
    </source>
</evidence>
<dbReference type="SUPFAM" id="SSF51735">
    <property type="entry name" value="NAD(P)-binding Rossmann-fold domains"/>
    <property type="match status" value="1"/>
</dbReference>
<keyword evidence="5" id="KW-1185">Reference proteome</keyword>
<evidence type="ECO:0000313" key="4">
    <source>
        <dbReference type="EMBL" id="QPG77371.1"/>
    </source>
</evidence>
<dbReference type="GeneID" id="62198184"/>
<dbReference type="Proteomes" id="UP000662931">
    <property type="component" value="Chromosome 4"/>
</dbReference>
<comment type="subcellular location">
    <subcellularLocation>
        <location evidence="1">Mitochondrion outer membrane</location>
        <topology evidence="1">Peripheral membrane protein</topology>
    </subcellularLocation>
</comment>
<accession>A0A875S721</accession>
<organism evidence="4 5">
    <name type="scientific">Eeniella nana</name>
    <name type="common">Yeast</name>
    <name type="synonym">Brettanomyces nanus</name>
    <dbReference type="NCBI Taxonomy" id="13502"/>
    <lineage>
        <taxon>Eukaryota</taxon>
        <taxon>Fungi</taxon>
        <taxon>Dikarya</taxon>
        <taxon>Ascomycota</taxon>
        <taxon>Saccharomycotina</taxon>
        <taxon>Pichiomycetes</taxon>
        <taxon>Pichiales</taxon>
        <taxon>Pichiaceae</taxon>
        <taxon>Brettanomyces</taxon>
    </lineage>
</organism>
<gene>
    <name evidence="4" type="ORF">FOA43_004784</name>
</gene>
<reference evidence="4" key="1">
    <citation type="submission" date="2020-10" db="EMBL/GenBank/DDBJ databases">
        <authorList>
            <person name="Roach M.J.R."/>
        </authorList>
    </citation>
    <scope>NUCLEOTIDE SEQUENCE</scope>
    <source>
        <strain evidence="4">CBS 1945</strain>
    </source>
</reference>
<dbReference type="InterPro" id="IPR014843">
    <property type="entry name" value="Him1/Fmp52"/>
</dbReference>
<evidence type="ECO:0000313" key="5">
    <source>
        <dbReference type="Proteomes" id="UP000662931"/>
    </source>
</evidence>
<dbReference type="RefSeq" id="XP_038780936.1">
    <property type="nucleotide sequence ID" value="XM_038925008.1"/>
</dbReference>
<dbReference type="PANTHER" id="PTHR14097">
    <property type="entry name" value="OXIDOREDUCTASE HTATIP2"/>
    <property type="match status" value="1"/>
</dbReference>
<dbReference type="OrthoDB" id="430436at2759"/>
<dbReference type="Pfam" id="PF08732">
    <property type="entry name" value="HIM1"/>
    <property type="match status" value="1"/>
</dbReference>
<name>A0A875S721_EENNA</name>